<dbReference type="PANTHER" id="PTHR37695:SF1">
    <property type="entry name" value="RECOMBINATION INITIATION DEFECTS 3-RELATED"/>
    <property type="match status" value="1"/>
</dbReference>
<accession>A0A2P6SHC7</accession>
<feature type="region of interest" description="Disordered" evidence="1">
    <location>
        <begin position="16"/>
        <end position="49"/>
    </location>
</feature>
<dbReference type="GO" id="GO:0042138">
    <property type="term" value="P:meiotic DNA double-strand break formation"/>
    <property type="evidence" value="ECO:0007669"/>
    <property type="project" value="TreeGrafter"/>
</dbReference>
<dbReference type="OMA" id="EFEHRIG"/>
<dbReference type="AlphaFoldDB" id="A0A2P6SHC7"/>
<dbReference type="Gramene" id="PRQ58077">
    <property type="protein sequence ID" value="PRQ58077"/>
    <property type="gene ID" value="RchiOBHm_Chr1g0355291"/>
</dbReference>
<feature type="compositionally biased region" description="Polar residues" evidence="1">
    <location>
        <begin position="24"/>
        <end position="49"/>
    </location>
</feature>
<dbReference type="GO" id="GO:0009556">
    <property type="term" value="P:microsporogenesis"/>
    <property type="evidence" value="ECO:0007669"/>
    <property type="project" value="TreeGrafter"/>
</dbReference>
<name>A0A2P6SHC7_ROSCH</name>
<dbReference type="GO" id="GO:0005634">
    <property type="term" value="C:nucleus"/>
    <property type="evidence" value="ECO:0007669"/>
    <property type="project" value="TreeGrafter"/>
</dbReference>
<proteinExistence type="predicted"/>
<evidence type="ECO:0000313" key="2">
    <source>
        <dbReference type="EMBL" id="PRQ58077.1"/>
    </source>
</evidence>
<organism evidence="2 3">
    <name type="scientific">Rosa chinensis</name>
    <name type="common">China rose</name>
    <dbReference type="NCBI Taxonomy" id="74649"/>
    <lineage>
        <taxon>Eukaryota</taxon>
        <taxon>Viridiplantae</taxon>
        <taxon>Streptophyta</taxon>
        <taxon>Embryophyta</taxon>
        <taxon>Tracheophyta</taxon>
        <taxon>Spermatophyta</taxon>
        <taxon>Magnoliopsida</taxon>
        <taxon>eudicotyledons</taxon>
        <taxon>Gunneridae</taxon>
        <taxon>Pentapetalae</taxon>
        <taxon>rosids</taxon>
        <taxon>fabids</taxon>
        <taxon>Rosales</taxon>
        <taxon>Rosaceae</taxon>
        <taxon>Rosoideae</taxon>
        <taxon>Rosoideae incertae sedis</taxon>
        <taxon>Rosa</taxon>
    </lineage>
</organism>
<gene>
    <name evidence="2" type="ORF">RchiOBHm_Chr1g0355291</name>
</gene>
<reference evidence="2 3" key="1">
    <citation type="journal article" date="2018" name="Nat. Genet.">
        <title>The Rosa genome provides new insights in the design of modern roses.</title>
        <authorList>
            <person name="Bendahmane M."/>
        </authorList>
    </citation>
    <scope>NUCLEOTIDE SEQUENCE [LARGE SCALE GENOMIC DNA]</scope>
    <source>
        <strain evidence="3">cv. Old Blush</strain>
    </source>
</reference>
<evidence type="ECO:0000313" key="3">
    <source>
        <dbReference type="Proteomes" id="UP000238479"/>
    </source>
</evidence>
<feature type="region of interest" description="Disordered" evidence="1">
    <location>
        <begin position="96"/>
        <end position="116"/>
    </location>
</feature>
<feature type="compositionally biased region" description="Polar residues" evidence="1">
    <location>
        <begin position="98"/>
        <end position="116"/>
    </location>
</feature>
<keyword evidence="3" id="KW-1185">Reference proteome</keyword>
<sequence>MKLKINKACDLSSISVLPPHNRRSNSVSHGPQGSQLQLRSQPSEQSFSQGLSSQYGMFSQLSQTSLDAFTDQRSQERENTVKKIARLPLISHAREESQMQISRPSNSLTRKWSSASGSDHRCQISEEFEHRIGIMETSLSKFGMILDSVQSDVMQVKKGTKEVSMEMEAVQQKLMVQDSLLQLMNKGQEDFKASLDAGIKSMSEQLSKNENQDKLQEMFLVLSTLPEKIEASILSSQNNLHSSFIKEMQKLLCSIQTCQNQIMYPIQTSKVLSVVSPKAPKAAAIPAIPQVEQKPKRTYVRKYVRKYKAQAPSLPSSKGAACHSVPEKRTQPIKKEFERLKNPALDSHSTVPPKVSVQAAVVTTTETGGWKTVKAGKATSIDRVPQKAQKHNGITLVKQERGGRIIIESDEDIDGGFSFLLDEKETDIKNYMIEEVDQETERILRRARRRKRRCCNPIIIN</sequence>
<dbReference type="EMBL" id="PDCK01000039">
    <property type="protein sequence ID" value="PRQ58077.1"/>
    <property type="molecule type" value="Genomic_DNA"/>
</dbReference>
<comment type="caution">
    <text evidence="2">The sequence shown here is derived from an EMBL/GenBank/DDBJ whole genome shotgun (WGS) entry which is preliminary data.</text>
</comment>
<evidence type="ECO:0000256" key="1">
    <source>
        <dbReference type="SAM" id="MobiDB-lite"/>
    </source>
</evidence>
<dbReference type="GO" id="GO:0070192">
    <property type="term" value="P:chromosome organization involved in meiotic cell cycle"/>
    <property type="evidence" value="ECO:0007669"/>
    <property type="project" value="InterPro"/>
</dbReference>
<dbReference type="InterPro" id="IPR034546">
    <property type="entry name" value="PAIR1"/>
</dbReference>
<dbReference type="STRING" id="74649.A0A2P6SHC7"/>
<dbReference type="GO" id="GO:0009553">
    <property type="term" value="P:embryo sac development"/>
    <property type="evidence" value="ECO:0007669"/>
    <property type="project" value="TreeGrafter"/>
</dbReference>
<protein>
    <submittedName>
        <fullName evidence="2">Uncharacterized protein</fullName>
    </submittedName>
</protein>
<dbReference type="Proteomes" id="UP000238479">
    <property type="component" value="Chromosome 1"/>
</dbReference>
<dbReference type="PANTHER" id="PTHR37695">
    <property type="entry name" value="RECOMBINATION INITIATION DEFECTS 3-RELATED"/>
    <property type="match status" value="1"/>
</dbReference>